<name>A0A4Y9F0H4_9MICC</name>
<dbReference type="Proteomes" id="UP000297951">
    <property type="component" value="Unassembled WGS sequence"/>
</dbReference>
<gene>
    <name evidence="3" type="ORF">E4U03_11500</name>
</gene>
<dbReference type="GO" id="GO:0003677">
    <property type="term" value="F:DNA binding"/>
    <property type="evidence" value="ECO:0007669"/>
    <property type="project" value="UniProtKB-KW"/>
</dbReference>
<feature type="domain" description="Helix-turn-helix" evidence="2">
    <location>
        <begin position="83"/>
        <end position="130"/>
    </location>
</feature>
<dbReference type="NCBIfam" id="TIGR01764">
    <property type="entry name" value="excise"/>
    <property type="match status" value="1"/>
</dbReference>
<dbReference type="AlphaFoldDB" id="A0A4Y9F0H4"/>
<evidence type="ECO:0000259" key="2">
    <source>
        <dbReference type="Pfam" id="PF12728"/>
    </source>
</evidence>
<evidence type="ECO:0000256" key="1">
    <source>
        <dbReference type="SAM" id="MobiDB-lite"/>
    </source>
</evidence>
<comment type="caution">
    <text evidence="3">The sequence shown here is derived from an EMBL/GenBank/DDBJ whole genome shotgun (WGS) entry which is preliminary data.</text>
</comment>
<dbReference type="EMBL" id="SPQC01000058">
    <property type="protein sequence ID" value="TFU20368.1"/>
    <property type="molecule type" value="Genomic_DNA"/>
</dbReference>
<dbReference type="Pfam" id="PF12728">
    <property type="entry name" value="HTH_17"/>
    <property type="match status" value="1"/>
</dbReference>
<keyword evidence="3" id="KW-0238">DNA-binding</keyword>
<evidence type="ECO:0000313" key="3">
    <source>
        <dbReference type="EMBL" id="TFU20368.1"/>
    </source>
</evidence>
<sequence>MTTTQQNQRSTLEPSTFNEADLELLSAFLHRAPSGIERTPPALLSPDGKKQVIPFPIYETLTAIVDALTRNQAVSIIPTNTKLTTQQAADYLQISRPTLIKALEAGAIPFTLVGRHRRVLLTDLIHYEENLRAKRKAFLKEQTHESATEGSYFDTPASFDTRPFTEES</sequence>
<dbReference type="InterPro" id="IPR010093">
    <property type="entry name" value="SinI_DNA-bd"/>
</dbReference>
<feature type="region of interest" description="Disordered" evidence="1">
    <location>
        <begin position="147"/>
        <end position="168"/>
    </location>
</feature>
<dbReference type="RefSeq" id="WP_135013870.1">
    <property type="nucleotide sequence ID" value="NZ_JADGLK010000058.1"/>
</dbReference>
<reference evidence="3 4" key="1">
    <citation type="submission" date="2019-03" db="EMBL/GenBank/DDBJ databases">
        <title>Diversity of the mouse oral microbiome.</title>
        <authorList>
            <person name="Joseph S."/>
            <person name="Aduse-Opoku J."/>
            <person name="Curtis M."/>
            <person name="Wade W."/>
            <person name="Hashim A."/>
        </authorList>
    </citation>
    <scope>NUCLEOTIDE SEQUENCE [LARGE SCALE GENOMIC DNA]</scope>
    <source>
        <strain evidence="4">irhom_31</strain>
    </source>
</reference>
<accession>A0A4Y9F0H4</accession>
<evidence type="ECO:0000313" key="4">
    <source>
        <dbReference type="Proteomes" id="UP000297951"/>
    </source>
</evidence>
<dbReference type="InterPro" id="IPR041657">
    <property type="entry name" value="HTH_17"/>
</dbReference>
<proteinExistence type="predicted"/>
<protein>
    <submittedName>
        <fullName evidence="3">DNA-binding protein</fullName>
    </submittedName>
</protein>
<dbReference type="OrthoDB" id="26212at2"/>
<organism evidence="3 4">
    <name type="scientific">Rothia nasimurium</name>
    <dbReference type="NCBI Taxonomy" id="85336"/>
    <lineage>
        <taxon>Bacteria</taxon>
        <taxon>Bacillati</taxon>
        <taxon>Actinomycetota</taxon>
        <taxon>Actinomycetes</taxon>
        <taxon>Micrococcales</taxon>
        <taxon>Micrococcaceae</taxon>
        <taxon>Rothia</taxon>
    </lineage>
</organism>